<sequence length="59" mass="6600">MIGYEGARISRYFVKGAGQGILLTWLISAENISEISMTMNGFAEDVIWYLMADLLTLKP</sequence>
<evidence type="ECO:0000313" key="2">
    <source>
        <dbReference type="EMBL" id="QJA79828.1"/>
    </source>
</evidence>
<dbReference type="EMBL" id="MT141478">
    <property type="protein sequence ID" value="QJA62695.1"/>
    <property type="molecule type" value="Genomic_DNA"/>
</dbReference>
<dbReference type="AlphaFoldDB" id="A0A6M3J071"/>
<proteinExistence type="predicted"/>
<evidence type="ECO:0000313" key="1">
    <source>
        <dbReference type="EMBL" id="QJA62695.1"/>
    </source>
</evidence>
<gene>
    <name evidence="2" type="ORF">MM415A00827_0021</name>
    <name evidence="1" type="ORF">MM415B00742_0035</name>
</gene>
<dbReference type="EMBL" id="MT142396">
    <property type="protein sequence ID" value="QJA79828.1"/>
    <property type="molecule type" value="Genomic_DNA"/>
</dbReference>
<name>A0A6M3J071_9ZZZZ</name>
<organism evidence="1">
    <name type="scientific">viral metagenome</name>
    <dbReference type="NCBI Taxonomy" id="1070528"/>
    <lineage>
        <taxon>unclassified sequences</taxon>
        <taxon>metagenomes</taxon>
        <taxon>organismal metagenomes</taxon>
    </lineage>
</organism>
<accession>A0A6M3J071</accession>
<protein>
    <submittedName>
        <fullName evidence="1">Uncharacterized protein</fullName>
    </submittedName>
</protein>
<reference evidence="1" key="1">
    <citation type="submission" date="2020-03" db="EMBL/GenBank/DDBJ databases">
        <title>The deep terrestrial virosphere.</title>
        <authorList>
            <person name="Holmfeldt K."/>
            <person name="Nilsson E."/>
            <person name="Simone D."/>
            <person name="Lopez-Fernandez M."/>
            <person name="Wu X."/>
            <person name="de Brujin I."/>
            <person name="Lundin D."/>
            <person name="Andersson A."/>
            <person name="Bertilsson S."/>
            <person name="Dopson M."/>
        </authorList>
    </citation>
    <scope>NUCLEOTIDE SEQUENCE</scope>
    <source>
        <strain evidence="2">MM415A00827</strain>
        <strain evidence="1">MM415B00742</strain>
    </source>
</reference>